<dbReference type="Proteomes" id="UP000034112">
    <property type="component" value="Unassembled WGS sequence"/>
</dbReference>
<dbReference type="SMART" id="SM00088">
    <property type="entry name" value="PINT"/>
    <property type="match status" value="1"/>
</dbReference>
<dbReference type="InterPro" id="IPR000717">
    <property type="entry name" value="PCI_dom"/>
</dbReference>
<accession>A0A0F9ZXY2</accession>
<evidence type="ECO:0000313" key="6">
    <source>
        <dbReference type="Proteomes" id="UP000034112"/>
    </source>
</evidence>
<dbReference type="EMBL" id="JOKZ01000065">
    <property type="protein sequence ID" value="KKP04847.1"/>
    <property type="molecule type" value="Genomic_DNA"/>
</dbReference>
<feature type="region of interest" description="Disordered" evidence="3">
    <location>
        <begin position="249"/>
        <end position="282"/>
    </location>
</feature>
<dbReference type="Pfam" id="PF22061">
    <property type="entry name" value="CSN7_HB_subdom"/>
    <property type="match status" value="1"/>
</dbReference>
<comment type="caution">
    <text evidence="5">The sequence shown here is derived from an EMBL/GenBank/DDBJ whole genome shotgun (WGS) entry which is preliminary data.</text>
</comment>
<dbReference type="OrthoDB" id="10265275at2759"/>
<evidence type="ECO:0000256" key="3">
    <source>
        <dbReference type="SAM" id="MobiDB-lite"/>
    </source>
</evidence>
<evidence type="ECO:0000256" key="2">
    <source>
        <dbReference type="ARBA" id="ARBA00022790"/>
    </source>
</evidence>
<proteinExistence type="inferred from homology"/>
<organism evidence="5 6">
    <name type="scientific">Trichoderma harzianum</name>
    <name type="common">Hypocrea lixii</name>
    <dbReference type="NCBI Taxonomy" id="5544"/>
    <lineage>
        <taxon>Eukaryota</taxon>
        <taxon>Fungi</taxon>
        <taxon>Dikarya</taxon>
        <taxon>Ascomycota</taxon>
        <taxon>Pezizomycotina</taxon>
        <taxon>Sordariomycetes</taxon>
        <taxon>Hypocreomycetidae</taxon>
        <taxon>Hypocreales</taxon>
        <taxon>Hypocreaceae</taxon>
        <taxon>Trichoderma</taxon>
    </lineage>
</organism>
<name>A0A0F9ZXY2_TRIHA</name>
<reference evidence="6" key="1">
    <citation type="journal article" date="2015" name="Genome Announc.">
        <title>Draft whole-genome sequence of the biocontrol agent Trichoderma harzianum T6776.</title>
        <authorList>
            <person name="Baroncelli R."/>
            <person name="Piaggeschi G."/>
            <person name="Fiorini L."/>
            <person name="Bertolini E."/>
            <person name="Zapparata A."/>
            <person name="Pe M.E."/>
            <person name="Sarrocco S."/>
            <person name="Vannacci G."/>
        </authorList>
    </citation>
    <scope>NUCLEOTIDE SEQUENCE [LARGE SCALE GENOMIC DNA]</scope>
    <source>
        <strain evidence="6">T6776</strain>
    </source>
</reference>
<evidence type="ECO:0000256" key="1">
    <source>
        <dbReference type="ARBA" id="ARBA00008482"/>
    </source>
</evidence>
<feature type="domain" description="PCI" evidence="4">
    <location>
        <begin position="2"/>
        <end position="158"/>
    </location>
</feature>
<gene>
    <name evidence="5" type="ORF">THAR02_03025</name>
</gene>
<dbReference type="PROSITE" id="PS50250">
    <property type="entry name" value="PCI"/>
    <property type="match status" value="1"/>
</dbReference>
<keyword evidence="2" id="KW-0736">Signalosome</keyword>
<dbReference type="Pfam" id="PF01399">
    <property type="entry name" value="PCI"/>
    <property type="match status" value="1"/>
</dbReference>
<protein>
    <recommendedName>
        <fullName evidence="4">PCI domain-containing protein</fullName>
    </recommendedName>
</protein>
<dbReference type="OMA" id="GTYKQFR"/>
<dbReference type="GO" id="GO:0008180">
    <property type="term" value="C:COP9 signalosome"/>
    <property type="evidence" value="ECO:0007669"/>
    <property type="project" value="UniProtKB-KW"/>
</dbReference>
<dbReference type="AlphaFoldDB" id="A0A0F9ZXY2"/>
<sequence>MEQTKALNALEPFLALSKSATSPRAAADLVTRATSAPNTFIFAELLQTPQIQALAASPEFTSYLTLLQIFSYGSYGTYNATPDLPALSDTQILKLRQLSLLSLAGDRSSLSYDALQKALGLSSVREVEDLVITAIYAGLLHATLDPARQAIQVSSIAPLRDLAPGTIPDMINALQNWGGRCQSTLGELEEQIKNIREAAITRETEKRASDKKLQGLMESLDESDKGGGNMLSAYQRDNLTRRGIGKRTIADPFGAAASTESMDLDDLLGPEDPAKRASKRKL</sequence>
<dbReference type="PANTHER" id="PTHR15350">
    <property type="entry name" value="COP9 SIGNALOSOME COMPLEX SUBUNIT 7/DENDRITIC CELL PROTEIN GA17"/>
    <property type="match status" value="1"/>
</dbReference>
<evidence type="ECO:0000259" key="4">
    <source>
        <dbReference type="PROSITE" id="PS50250"/>
    </source>
</evidence>
<comment type="similarity">
    <text evidence="1">Belongs to the CSN7/EIF3M family. CSN7 subfamily.</text>
</comment>
<dbReference type="PANTHER" id="PTHR15350:SF5">
    <property type="entry name" value="COP9 SIGNALOSOME COMPLEX SUBUNIT 7"/>
    <property type="match status" value="1"/>
</dbReference>
<evidence type="ECO:0000313" key="5">
    <source>
        <dbReference type="EMBL" id="KKP04847.1"/>
    </source>
</evidence>
<dbReference type="InterPro" id="IPR045237">
    <property type="entry name" value="COPS7/eIF3m"/>
</dbReference>